<comment type="caution">
    <text evidence="1">The sequence shown here is derived from an EMBL/GenBank/DDBJ whole genome shotgun (WGS) entry which is preliminary data.</text>
</comment>
<evidence type="ECO:0000313" key="1">
    <source>
        <dbReference type="EMBL" id="CRI17729.1"/>
    </source>
</evidence>
<gene>
    <name evidence="1" type="ORF">BN1326_150075</name>
</gene>
<dbReference type="AlphaFoldDB" id="A0A7U7PWV9"/>
<evidence type="ECO:0000313" key="2">
    <source>
        <dbReference type="Proteomes" id="UP000236509"/>
    </source>
</evidence>
<name>A0A7U7PWV9_9STAP</name>
<protein>
    <submittedName>
        <fullName evidence="1">Uncharacterized protein</fullName>
    </submittedName>
</protein>
<organism evidence="1 2">
    <name type="scientific">Staphylococcus argenteus</name>
    <dbReference type="NCBI Taxonomy" id="985002"/>
    <lineage>
        <taxon>Bacteria</taxon>
        <taxon>Bacillati</taxon>
        <taxon>Bacillota</taxon>
        <taxon>Bacilli</taxon>
        <taxon>Bacillales</taxon>
        <taxon>Staphylococcaceae</taxon>
        <taxon>Staphylococcus</taxon>
    </lineage>
</organism>
<keyword evidence="2" id="KW-1185">Reference proteome</keyword>
<reference evidence="1 2" key="1">
    <citation type="submission" date="2015-04" db="EMBL/GenBank/DDBJ databases">
        <authorList>
            <person name="Cao L."/>
            <person name="Gao C.H."/>
        </authorList>
    </citation>
    <scope>NUCLEOTIDE SEQUENCE [LARGE SCALE GENOMIC DNA]</scope>
    <source>
        <strain evidence="1 2">SH3</strain>
    </source>
</reference>
<proteinExistence type="predicted"/>
<sequence>MGRAFLLIKATLYKEQKFRLEKPYCIITKMVVVIKYEVLCNFI</sequence>
<accession>A0A7U7PWV9</accession>
<dbReference type="Proteomes" id="UP000236509">
    <property type="component" value="Unassembled WGS sequence"/>
</dbReference>
<dbReference type="EMBL" id="CVOU01000007">
    <property type="protein sequence ID" value="CRI17729.1"/>
    <property type="molecule type" value="Genomic_DNA"/>
</dbReference>